<dbReference type="SUPFAM" id="SSF53597">
    <property type="entry name" value="Dihydrofolate reductase-like"/>
    <property type="match status" value="1"/>
</dbReference>
<dbReference type="InterPro" id="IPR024072">
    <property type="entry name" value="DHFR-like_dom_sf"/>
</dbReference>
<evidence type="ECO:0000259" key="1">
    <source>
        <dbReference type="Pfam" id="PF01872"/>
    </source>
</evidence>
<evidence type="ECO:0000313" key="2">
    <source>
        <dbReference type="EMBL" id="RIQ19540.1"/>
    </source>
</evidence>
<comment type="caution">
    <text evidence="2">The sequence shown here is derived from an EMBL/GenBank/DDBJ whole genome shotgun (WGS) entry which is preliminary data.</text>
</comment>
<dbReference type="PANTHER" id="PTHR38011:SF11">
    <property type="entry name" value="2,5-DIAMINO-6-RIBOSYLAMINO-4(3H)-PYRIMIDINONE 5'-PHOSPHATE REDUCTASE"/>
    <property type="match status" value="1"/>
</dbReference>
<accession>A0A418KM90</accession>
<gene>
    <name evidence="2" type="ORF">DY240_19525</name>
</gene>
<dbReference type="Gene3D" id="3.40.430.10">
    <property type="entry name" value="Dihydrofolate Reductase, subunit A"/>
    <property type="match status" value="1"/>
</dbReference>
<dbReference type="Proteomes" id="UP000284057">
    <property type="component" value="Unassembled WGS sequence"/>
</dbReference>
<dbReference type="EMBL" id="QUAL01000181">
    <property type="protein sequence ID" value="RIQ19540.1"/>
    <property type="molecule type" value="Genomic_DNA"/>
</dbReference>
<dbReference type="OrthoDB" id="7342392at2"/>
<dbReference type="RefSeq" id="WP_119661519.1">
    <property type="nucleotide sequence ID" value="NZ_QUAL01000181.1"/>
</dbReference>
<keyword evidence="3" id="KW-1185">Reference proteome</keyword>
<reference evidence="2 3" key="1">
    <citation type="submission" date="2018-09" db="EMBL/GenBank/DDBJ databases">
        <title>Isolation, diversity and antifungal activity of actinobacteria from wheat.</title>
        <authorList>
            <person name="Han C."/>
        </authorList>
    </citation>
    <scope>NUCLEOTIDE SEQUENCE [LARGE SCALE GENOMIC DNA]</scope>
    <source>
        <strain evidence="2 3">NEAU-YY265</strain>
    </source>
</reference>
<name>A0A418KM90_9ACTN</name>
<proteinExistence type="predicted"/>
<evidence type="ECO:0000313" key="3">
    <source>
        <dbReference type="Proteomes" id="UP000284057"/>
    </source>
</evidence>
<dbReference type="GO" id="GO:0009231">
    <property type="term" value="P:riboflavin biosynthetic process"/>
    <property type="evidence" value="ECO:0007669"/>
    <property type="project" value="InterPro"/>
</dbReference>
<dbReference type="AlphaFoldDB" id="A0A418KM90"/>
<organism evidence="2 3">
    <name type="scientific">Jiangella rhizosphaerae</name>
    <dbReference type="NCBI Taxonomy" id="2293569"/>
    <lineage>
        <taxon>Bacteria</taxon>
        <taxon>Bacillati</taxon>
        <taxon>Actinomycetota</taxon>
        <taxon>Actinomycetes</taxon>
        <taxon>Jiangellales</taxon>
        <taxon>Jiangellaceae</taxon>
        <taxon>Jiangella</taxon>
    </lineage>
</organism>
<sequence length="191" mass="20660">MGKVVVSEFMSLDGVVEDPGGGEGTEFGGWTFRFPTPDGQQFKFEELRAADVQLLGRVTYEGFAAAWPGMKETTGEFGVKMNEMPKVVVSTTLTEPTWENTTVVADDVPGAVAELKSRYEGDVLVAGSPTLVATLREHDLVDEYRLMVHPVVLGRGRRLFADGVAPGDLSLVESRAVGPDVLLLTYRPAGR</sequence>
<dbReference type="InterPro" id="IPR002734">
    <property type="entry name" value="RibDG_C"/>
</dbReference>
<protein>
    <submittedName>
        <fullName evidence="2">Dihydrofolate reductase</fullName>
    </submittedName>
</protein>
<dbReference type="Pfam" id="PF01872">
    <property type="entry name" value="RibD_C"/>
    <property type="match status" value="1"/>
</dbReference>
<feature type="domain" description="Bacterial bifunctional deaminase-reductase C-terminal" evidence="1">
    <location>
        <begin position="3"/>
        <end position="183"/>
    </location>
</feature>
<dbReference type="InterPro" id="IPR050765">
    <property type="entry name" value="Riboflavin_Biosynth_HTPR"/>
</dbReference>
<dbReference type="PANTHER" id="PTHR38011">
    <property type="entry name" value="DIHYDROFOLATE REDUCTASE FAMILY PROTEIN (AFU_ORTHOLOGUE AFUA_8G06820)"/>
    <property type="match status" value="1"/>
</dbReference>
<dbReference type="GO" id="GO:0008703">
    <property type="term" value="F:5-amino-6-(5-phosphoribosylamino)uracil reductase activity"/>
    <property type="evidence" value="ECO:0007669"/>
    <property type="project" value="InterPro"/>
</dbReference>